<gene>
    <name evidence="1" type="ORF">FJZ00_13375</name>
</gene>
<dbReference type="Proteomes" id="UP000703893">
    <property type="component" value="Unassembled WGS sequence"/>
</dbReference>
<evidence type="ECO:0000313" key="1">
    <source>
        <dbReference type="EMBL" id="MBM3276138.1"/>
    </source>
</evidence>
<dbReference type="EMBL" id="VGJX01000878">
    <property type="protein sequence ID" value="MBM3276138.1"/>
    <property type="molecule type" value="Genomic_DNA"/>
</dbReference>
<proteinExistence type="predicted"/>
<sequence>MHDLQAMDQAPAASVQRYRSRKGTIAAFYFVTLHTELSRIACLWMLLGRCAGYAAAGILHLDAGCLRNALGQAEDIVVCIASCLALADLRTALED</sequence>
<evidence type="ECO:0000313" key="2">
    <source>
        <dbReference type="Proteomes" id="UP000703893"/>
    </source>
</evidence>
<dbReference type="AlphaFoldDB" id="A0A938BP74"/>
<name>A0A938BP74_9BACT</name>
<organism evidence="1 2">
    <name type="scientific">Candidatus Tanganyikabacteria bacterium</name>
    <dbReference type="NCBI Taxonomy" id="2961651"/>
    <lineage>
        <taxon>Bacteria</taxon>
        <taxon>Bacillati</taxon>
        <taxon>Candidatus Sericytochromatia</taxon>
        <taxon>Candidatus Tanganyikabacteria</taxon>
    </lineage>
</organism>
<comment type="caution">
    <text evidence="1">The sequence shown here is derived from an EMBL/GenBank/DDBJ whole genome shotgun (WGS) entry which is preliminary data.</text>
</comment>
<accession>A0A938BP74</accession>
<reference evidence="1 2" key="1">
    <citation type="submission" date="2019-03" db="EMBL/GenBank/DDBJ databases">
        <title>Lake Tanganyika Metagenome-Assembled Genomes (MAGs).</title>
        <authorList>
            <person name="Tran P."/>
        </authorList>
    </citation>
    <scope>NUCLEOTIDE SEQUENCE [LARGE SCALE GENOMIC DNA]</scope>
    <source>
        <strain evidence="1">K_DeepCast_65m_m2_236</strain>
    </source>
</reference>
<protein>
    <submittedName>
        <fullName evidence="1">Uncharacterized protein</fullName>
    </submittedName>
</protein>